<feature type="compositionally biased region" description="Basic and acidic residues" evidence="5">
    <location>
        <begin position="60"/>
        <end position="69"/>
    </location>
</feature>
<name>X0X1Y8_9ZZZZ</name>
<dbReference type="GO" id="GO:0016491">
    <property type="term" value="F:oxidoreductase activity"/>
    <property type="evidence" value="ECO:0007669"/>
    <property type="project" value="UniProtKB-KW"/>
</dbReference>
<evidence type="ECO:0000256" key="3">
    <source>
        <dbReference type="ARBA" id="ARBA00023004"/>
    </source>
</evidence>
<keyword evidence="1" id="KW-0479">Metal-binding</keyword>
<proteinExistence type="predicted"/>
<keyword evidence="4" id="KW-0411">Iron-sulfur</keyword>
<feature type="domain" description="F420-non-reducing hydrogenase iron-sulfur subunit D" evidence="6">
    <location>
        <begin position="2"/>
        <end position="52"/>
    </location>
</feature>
<reference evidence="7" key="1">
    <citation type="journal article" date="2014" name="Front. Microbiol.">
        <title>High frequency of phylogenetically diverse reductive dehalogenase-homologous genes in deep subseafloor sedimentary metagenomes.</title>
        <authorList>
            <person name="Kawai M."/>
            <person name="Futagami T."/>
            <person name="Toyoda A."/>
            <person name="Takaki Y."/>
            <person name="Nishi S."/>
            <person name="Hori S."/>
            <person name="Arai W."/>
            <person name="Tsubouchi T."/>
            <person name="Morono Y."/>
            <person name="Uchiyama I."/>
            <person name="Ito T."/>
            <person name="Fujiyama A."/>
            <person name="Inagaki F."/>
            <person name="Takami H."/>
        </authorList>
    </citation>
    <scope>NUCLEOTIDE SEQUENCE</scope>
    <source>
        <strain evidence="7">Expedition CK06-06</strain>
    </source>
</reference>
<dbReference type="InterPro" id="IPR003813">
    <property type="entry name" value="MvhD/FlpD"/>
</dbReference>
<evidence type="ECO:0000259" key="6">
    <source>
        <dbReference type="Pfam" id="PF02662"/>
    </source>
</evidence>
<dbReference type="GO" id="GO:0051536">
    <property type="term" value="F:iron-sulfur cluster binding"/>
    <property type="evidence" value="ECO:0007669"/>
    <property type="project" value="UniProtKB-KW"/>
</dbReference>
<keyword evidence="2" id="KW-0560">Oxidoreductase</keyword>
<dbReference type="EMBL" id="BARS01049079">
    <property type="protein sequence ID" value="GAG29442.1"/>
    <property type="molecule type" value="Genomic_DNA"/>
</dbReference>
<evidence type="ECO:0000256" key="1">
    <source>
        <dbReference type="ARBA" id="ARBA00022723"/>
    </source>
</evidence>
<dbReference type="GO" id="GO:0046872">
    <property type="term" value="F:metal ion binding"/>
    <property type="evidence" value="ECO:0007669"/>
    <property type="project" value="UniProtKB-KW"/>
</dbReference>
<accession>X0X1Y8</accession>
<feature type="region of interest" description="Disordered" evidence="5">
    <location>
        <begin position="50"/>
        <end position="69"/>
    </location>
</feature>
<gene>
    <name evidence="7" type="ORF">S01H1_73452</name>
</gene>
<evidence type="ECO:0000256" key="4">
    <source>
        <dbReference type="ARBA" id="ARBA00023014"/>
    </source>
</evidence>
<sequence length="69" mass="7920">MRAAKRVEYTKKLLDETGIGSERLEFFHIAASEAPLIAETAKEMTERAKKLGPNPYRIKLQQESKKDKE</sequence>
<protein>
    <recommendedName>
        <fullName evidence="6">F420-non-reducing hydrogenase iron-sulfur subunit D domain-containing protein</fullName>
    </recommendedName>
</protein>
<organism evidence="7">
    <name type="scientific">marine sediment metagenome</name>
    <dbReference type="NCBI Taxonomy" id="412755"/>
    <lineage>
        <taxon>unclassified sequences</taxon>
        <taxon>metagenomes</taxon>
        <taxon>ecological metagenomes</taxon>
    </lineage>
</organism>
<dbReference type="AlphaFoldDB" id="X0X1Y8"/>
<evidence type="ECO:0000256" key="2">
    <source>
        <dbReference type="ARBA" id="ARBA00023002"/>
    </source>
</evidence>
<keyword evidence="3" id="KW-0408">Iron</keyword>
<evidence type="ECO:0000256" key="5">
    <source>
        <dbReference type="SAM" id="MobiDB-lite"/>
    </source>
</evidence>
<comment type="caution">
    <text evidence="7">The sequence shown here is derived from an EMBL/GenBank/DDBJ whole genome shotgun (WGS) entry which is preliminary data.</text>
</comment>
<evidence type="ECO:0000313" key="7">
    <source>
        <dbReference type="EMBL" id="GAG29442.1"/>
    </source>
</evidence>
<dbReference type="Pfam" id="PF02662">
    <property type="entry name" value="FlpD"/>
    <property type="match status" value="1"/>
</dbReference>